<protein>
    <recommendedName>
        <fullName evidence="2">MDN2-binding protein C-terminal domain-containing protein</fullName>
    </recommendedName>
</protein>
<dbReference type="InterPro" id="IPR029418">
    <property type="entry name" value="MTBP_C"/>
</dbReference>
<dbReference type="GO" id="GO:0007089">
    <property type="term" value="P:traversing start control point of mitotic cell cycle"/>
    <property type="evidence" value="ECO:0007669"/>
    <property type="project" value="TreeGrafter"/>
</dbReference>
<dbReference type="Proteomes" id="UP000499080">
    <property type="component" value="Unassembled WGS sequence"/>
</dbReference>
<feature type="compositionally biased region" description="Polar residues" evidence="1">
    <location>
        <begin position="720"/>
        <end position="734"/>
    </location>
</feature>
<comment type="caution">
    <text evidence="3">The sequence shown here is derived from an EMBL/GenBank/DDBJ whole genome shotgun (WGS) entry which is preliminary data.</text>
</comment>
<dbReference type="GO" id="GO:0000776">
    <property type="term" value="C:kinetochore"/>
    <property type="evidence" value="ECO:0007669"/>
    <property type="project" value="TreeGrafter"/>
</dbReference>
<dbReference type="GO" id="GO:0034501">
    <property type="term" value="P:protein localization to kinetochore"/>
    <property type="evidence" value="ECO:0007669"/>
    <property type="project" value="TreeGrafter"/>
</dbReference>
<dbReference type="GO" id="GO:0031396">
    <property type="term" value="P:regulation of protein ubiquitination"/>
    <property type="evidence" value="ECO:0007669"/>
    <property type="project" value="InterPro"/>
</dbReference>
<keyword evidence="4" id="KW-1185">Reference proteome</keyword>
<reference evidence="3 4" key="1">
    <citation type="journal article" date="2019" name="Sci. Rep.">
        <title>Orb-weaving spider Araneus ventricosus genome elucidates the spidroin gene catalogue.</title>
        <authorList>
            <person name="Kono N."/>
            <person name="Nakamura H."/>
            <person name="Ohtoshi R."/>
            <person name="Moran D.A.P."/>
            <person name="Shinohara A."/>
            <person name="Yoshida Y."/>
            <person name="Fujiwara M."/>
            <person name="Mori M."/>
            <person name="Tomita M."/>
            <person name="Arakawa K."/>
        </authorList>
    </citation>
    <scope>NUCLEOTIDE SEQUENCE [LARGE SCALE GENOMIC DNA]</scope>
</reference>
<feature type="region of interest" description="Disordered" evidence="1">
    <location>
        <begin position="665"/>
        <end position="755"/>
    </location>
</feature>
<dbReference type="InterPro" id="IPR039061">
    <property type="entry name" value="MTBP"/>
</dbReference>
<dbReference type="OrthoDB" id="6493172at2759"/>
<sequence length="833" mass="94544">MEHYFLYICYGIPTSEEKSVIVNFIGTFFPQTEILNQLHTGFPLEFLKCSSVYLSALNSYLDAEENIEWNAKDSEVALNDFIISLLQNVPKQKEMDCQDKSQIIASHIHWLADQLPSCGSYKLDIILHCDVLRNFSVSKDVEFASSLYRLFRWHGARTTVFIPGGSDDLSIKKWCEIMDAEFLEGSTNPSLGAALWRGNLRFLHSNQTRCSSIYPGFQLRLDINESEIHFNSSDLTDNEPSKYGHLILSPEMLLVDECDFTSIPVYLFMAVSFRLSISLPNMFNERSIKLFQSLINKKGVALIVQMGYTFVTNKPKPDRSLSTTKWQKMVSSGDIKIPDFCLPAVENHMTFAITKSSISGNIIAFPLRDSTNLNAELSFLAIDALNFKENSNFRSETDSSADYAEIKLPYLDDKLSYSLMTKINFLKRKKNDTCDGNKNNLYMDLQSYLLMLRKIALEQSASCSLFEDVNSYNISHDQTDPADWPERVHLLQKQLQVEEDKQNILPHFLHNLTPQKREGNVCLSSDDVGKYFQSSGESMDRVHTVPVSQLNNKEKHVDLETVLNSRWPEVIKCRYHDLYYIVDKQAEEKESVGNNMVQLYVQHDTATSCNRQQLNPNTSIIVRTSAPAPRQKWRSPLKQRPIPKISQNLVYKTYIDNSQALASKSKSASIGGPPAGASNMIQKPGRRQLIKKAALPVRCSPRKKKAKMYSVKSKKPNLSLPKQSSTVTTSNTSRQKQSSSAAKSNLSQQKQNISLTPEEEIAKKKLRVAVASALEKNAIHEGNALFRPCFKKLFMISQAFVKDIPRNKGSTSQYMQKIADAHVKQVIEFEKQK</sequence>
<name>A0A4Y2NAI5_ARAVE</name>
<accession>A0A4Y2NAI5</accession>
<proteinExistence type="predicted"/>
<feature type="compositionally biased region" description="Basic residues" evidence="1">
    <location>
        <begin position="700"/>
        <end position="715"/>
    </location>
</feature>
<feature type="domain" description="MDN2-binding protein C-terminal" evidence="2">
    <location>
        <begin position="560"/>
        <end position="827"/>
    </location>
</feature>
<dbReference type="Pfam" id="PF14920">
    <property type="entry name" value="MTBP_C"/>
    <property type="match status" value="1"/>
</dbReference>
<dbReference type="PANTHER" id="PTHR14382:SF1">
    <property type="entry name" value="MDM2-BINDING PROTEIN"/>
    <property type="match status" value="1"/>
</dbReference>
<gene>
    <name evidence="3" type="ORF">AVEN_49971_1</name>
</gene>
<dbReference type="EMBL" id="BGPR01008809">
    <property type="protein sequence ID" value="GBN36271.1"/>
    <property type="molecule type" value="Genomic_DNA"/>
</dbReference>
<evidence type="ECO:0000259" key="2">
    <source>
        <dbReference type="Pfam" id="PF14920"/>
    </source>
</evidence>
<evidence type="ECO:0000313" key="3">
    <source>
        <dbReference type="EMBL" id="GBN36271.1"/>
    </source>
</evidence>
<dbReference type="PANTHER" id="PTHR14382">
    <property type="entry name" value="MDM2-BINDING PROTEIN"/>
    <property type="match status" value="1"/>
</dbReference>
<organism evidence="3 4">
    <name type="scientific">Araneus ventricosus</name>
    <name type="common">Orbweaver spider</name>
    <name type="synonym">Epeira ventricosa</name>
    <dbReference type="NCBI Taxonomy" id="182803"/>
    <lineage>
        <taxon>Eukaryota</taxon>
        <taxon>Metazoa</taxon>
        <taxon>Ecdysozoa</taxon>
        <taxon>Arthropoda</taxon>
        <taxon>Chelicerata</taxon>
        <taxon>Arachnida</taxon>
        <taxon>Araneae</taxon>
        <taxon>Araneomorphae</taxon>
        <taxon>Entelegynae</taxon>
        <taxon>Araneoidea</taxon>
        <taxon>Araneidae</taxon>
        <taxon>Araneus</taxon>
    </lineage>
</organism>
<feature type="compositionally biased region" description="Low complexity" evidence="1">
    <location>
        <begin position="735"/>
        <end position="751"/>
    </location>
</feature>
<evidence type="ECO:0000313" key="4">
    <source>
        <dbReference type="Proteomes" id="UP000499080"/>
    </source>
</evidence>
<evidence type="ECO:0000256" key="1">
    <source>
        <dbReference type="SAM" id="MobiDB-lite"/>
    </source>
</evidence>
<dbReference type="AlphaFoldDB" id="A0A4Y2NAI5"/>